<dbReference type="AlphaFoldDB" id="A0AAD9L6F7"/>
<feature type="domain" description="Trafficking protein particle complex subunit 11" evidence="2">
    <location>
        <begin position="396"/>
        <end position="663"/>
    </location>
</feature>
<accession>A0AAD9L6F7</accession>
<dbReference type="InterPro" id="IPR021773">
    <property type="entry name" value="TPC11"/>
</dbReference>
<dbReference type="PANTHER" id="PTHR14374">
    <property type="entry name" value="FOIE GRAS"/>
    <property type="match status" value="1"/>
</dbReference>
<feature type="region of interest" description="Disordered" evidence="1">
    <location>
        <begin position="142"/>
        <end position="161"/>
    </location>
</feature>
<feature type="region of interest" description="Disordered" evidence="1">
    <location>
        <begin position="1"/>
        <end position="93"/>
    </location>
</feature>
<keyword evidence="4" id="KW-1185">Reference proteome</keyword>
<name>A0AAD9L6F7_PAPLA</name>
<feature type="compositionally biased region" description="Basic and acidic residues" evidence="1">
    <location>
        <begin position="210"/>
        <end position="222"/>
    </location>
</feature>
<sequence length="1224" mass="133710">MFVAGLSEGTGSTSTGHRTNRDRSASVISSSSYRRASHGASSLDPHASASVAGLNLTSPLTSPGSSHAALPPQSPFGEQLENSSLDSEPDPRDAEFQGLLENLRGALAPKGEKGRVWVPDSDRKEFRILLVDKGVRLPLRKIAPPAGSADTTPHSPLSPLAPSSPLYPDGLIAPVWVRKHAELVPSVFVLFLRLYESPPPPGDETAVENQEQREKSDRDKERAMDDALVKEIGERRRRLGERGIKLTVVLMASAATLDSPNLDPRLSYLRRASQLSARASLFVLTPVPAEELPDFVQSLQDALYDSAMEYYGSHAKRVRRKRARLPTGQFAVSHPSGEKNRPLGPQGWGVRYDWKAGWFAEIRGEFDAARRHYEDCWNELARMFSSTQTLPPRTKRWAEAKVLADCVAVRICRLLLYEGEAARITTPFFVHVKRFSDLSRGWGIGEETFEYWSWIARQYRIFAELLETAESSGVKLPSLPLPAFPIAGPSSGPPTPEHWTTPTSAVNPIHVLQQPAFYFYTAAVCSIQRQKRFEEALEAEQDALGSEAGAASGYVSTAPGFANEKKVDHAGLVVELFTKAYSLLKERAYSGDHGSLYVAFRIAETYCKSGQHEMAMKFFTRISPTFKQEEWDPIVREIRGLWYECAQLTGDVETAARLLVEMMCPGSGVEGEERAALQEDLLSLIRTTSPSSSDPLVINMDGSSLRRSANGHPRGADLQVAVRAGFWKPSAVLPAAAALQLSLVASPDVDISTLPFSELWVSFSDGRPDCVLKANAEEVDDHRVDLGVIGQEQTSAPLKFGVNGSLVLSGQLESGEEAQVHVTAVKLVLRERSWEIHLVFIPEALEKWSTSKGSVYPGEENVTDSSFISPPNEVSFELEHTPSGFVGETLDIVLKVMNNDERPLDLTLSAFLQPGEEDDGSSIEADGRESKSMLENIEFGALSPGSSASRVVRLRSPVSGTKALDFSLFSTAGSGRAEETVRRAVIPILDPFECVSAVAYDHAGSGEGEATIKTLIKRNGPGDIVVDSLTLNTEDDAGQELLSTSLNGVDVPKRWASGTSFGVFSQFALRPSRRASTTPVPVPAAHLKFSWHSESSTETLIPLPPVILPIKESFVTARLRAPQSINLHRPVALSLDLTNSHPSHSTLISLEVSTAEAFVWRGDRVRQLELAAGEAKSVEMEMIGVGATGWVGLPKVIVWEERAYSEDGRKEVRVVGDSRVYVKP</sequence>
<proteinExistence type="predicted"/>
<evidence type="ECO:0000259" key="2">
    <source>
        <dbReference type="Pfam" id="PF11817"/>
    </source>
</evidence>
<feature type="compositionally biased region" description="Low complexity" evidence="1">
    <location>
        <begin position="7"/>
        <end position="16"/>
    </location>
</feature>
<dbReference type="Pfam" id="PF11817">
    <property type="entry name" value="Foie-gras_1"/>
    <property type="match status" value="1"/>
</dbReference>
<feature type="compositionally biased region" description="Low complexity" evidence="1">
    <location>
        <begin position="25"/>
        <end position="42"/>
    </location>
</feature>
<evidence type="ECO:0000313" key="3">
    <source>
        <dbReference type="EMBL" id="KAK1925043.1"/>
    </source>
</evidence>
<reference evidence="3" key="1">
    <citation type="submission" date="2023-02" db="EMBL/GenBank/DDBJ databases">
        <title>Identification and recombinant expression of a fungal hydrolase from Papiliotrema laurentii that hydrolyzes apple cutin and clears colloidal polyester polyurethane.</title>
        <authorList>
            <consortium name="DOE Joint Genome Institute"/>
            <person name="Roman V.A."/>
            <person name="Bojanowski C."/>
            <person name="Crable B.R."/>
            <person name="Wagner D.N."/>
            <person name="Hung C.S."/>
            <person name="Nadeau L.J."/>
            <person name="Schratz L."/>
            <person name="Haridas S."/>
            <person name="Pangilinan J."/>
            <person name="Lipzen A."/>
            <person name="Na H."/>
            <person name="Yan M."/>
            <person name="Ng V."/>
            <person name="Grigoriev I.V."/>
            <person name="Spatafora J.W."/>
            <person name="Barlow D."/>
            <person name="Biffinger J."/>
            <person name="Kelley-Loughnane N."/>
            <person name="Varaljay V.A."/>
            <person name="Crookes-Goodson W.J."/>
        </authorList>
    </citation>
    <scope>NUCLEOTIDE SEQUENCE</scope>
    <source>
        <strain evidence="3">5307AH</strain>
    </source>
</reference>
<feature type="region of interest" description="Disordered" evidence="1">
    <location>
        <begin position="200"/>
        <end position="222"/>
    </location>
</feature>
<organism evidence="3 4">
    <name type="scientific">Papiliotrema laurentii</name>
    <name type="common">Cryptococcus laurentii</name>
    <dbReference type="NCBI Taxonomy" id="5418"/>
    <lineage>
        <taxon>Eukaryota</taxon>
        <taxon>Fungi</taxon>
        <taxon>Dikarya</taxon>
        <taxon>Basidiomycota</taxon>
        <taxon>Agaricomycotina</taxon>
        <taxon>Tremellomycetes</taxon>
        <taxon>Tremellales</taxon>
        <taxon>Rhynchogastremaceae</taxon>
        <taxon>Papiliotrema</taxon>
    </lineage>
</organism>
<gene>
    <name evidence="3" type="ORF">DB88DRAFT_437977</name>
</gene>
<evidence type="ECO:0000256" key="1">
    <source>
        <dbReference type="SAM" id="MobiDB-lite"/>
    </source>
</evidence>
<feature type="compositionally biased region" description="Polar residues" evidence="1">
    <location>
        <begin position="55"/>
        <end position="65"/>
    </location>
</feature>
<dbReference type="PANTHER" id="PTHR14374:SF0">
    <property type="entry name" value="TRAFFICKING PROTEIN PARTICLE COMPLEX SUBUNIT 11"/>
    <property type="match status" value="1"/>
</dbReference>
<evidence type="ECO:0000313" key="4">
    <source>
        <dbReference type="Proteomes" id="UP001182556"/>
    </source>
</evidence>
<comment type="caution">
    <text evidence="3">The sequence shown here is derived from an EMBL/GenBank/DDBJ whole genome shotgun (WGS) entry which is preliminary data.</text>
</comment>
<dbReference type="EMBL" id="JAODAN010000004">
    <property type="protein sequence ID" value="KAK1925043.1"/>
    <property type="molecule type" value="Genomic_DNA"/>
</dbReference>
<dbReference type="Proteomes" id="UP001182556">
    <property type="component" value="Unassembled WGS sequence"/>
</dbReference>
<protein>
    <submittedName>
        <fullName evidence="3">Foie gras liver health family 1-domain-containing protein</fullName>
    </submittedName>
</protein>